<dbReference type="EMBL" id="FLRD01000080">
    <property type="protein sequence ID" value="SBT35239.1"/>
    <property type="molecule type" value="Genomic_DNA"/>
</dbReference>
<evidence type="ECO:0000256" key="1">
    <source>
        <dbReference type="SAM" id="Phobius"/>
    </source>
</evidence>
<gene>
    <name evidence="2" type="ORF">POVWA1_026310</name>
    <name evidence="3" type="ORF">POVWA2_026310</name>
</gene>
<dbReference type="AlphaFoldDB" id="A0A1A8YVP4"/>
<sequence length="84" mass="9180">MNISLKGNADDCIFCRVTGTVILGSVSVYSFLKFLQAKKGSGDKKFFGFISLCFGVLSAYRAITPARPIRKREEGPGKSRELEG</sequence>
<keyword evidence="1" id="KW-0472">Membrane</keyword>
<keyword evidence="1" id="KW-1133">Transmembrane helix</keyword>
<evidence type="ECO:0000313" key="2">
    <source>
        <dbReference type="EMBL" id="SBT35239.1"/>
    </source>
</evidence>
<proteinExistence type="predicted"/>
<accession>A0A1A8YVP4</accession>
<evidence type="ECO:0000313" key="4">
    <source>
        <dbReference type="Proteomes" id="UP000078550"/>
    </source>
</evidence>
<evidence type="ECO:0000313" key="5">
    <source>
        <dbReference type="Proteomes" id="UP000078555"/>
    </source>
</evidence>
<protein>
    <recommendedName>
        <fullName evidence="6">DUF4536 domain-containing protein</fullName>
    </recommendedName>
</protein>
<organism evidence="3 4">
    <name type="scientific">Plasmodium ovale wallikeri</name>
    <dbReference type="NCBI Taxonomy" id="864142"/>
    <lineage>
        <taxon>Eukaryota</taxon>
        <taxon>Sar</taxon>
        <taxon>Alveolata</taxon>
        <taxon>Apicomplexa</taxon>
        <taxon>Aconoidasida</taxon>
        <taxon>Haemosporida</taxon>
        <taxon>Plasmodiidae</taxon>
        <taxon>Plasmodium</taxon>
        <taxon>Plasmodium (Plasmodium)</taxon>
    </lineage>
</organism>
<dbReference type="Proteomes" id="UP000078555">
    <property type="component" value="Unassembled WGS sequence"/>
</dbReference>
<reference evidence="4 5" key="1">
    <citation type="submission" date="2016-05" db="EMBL/GenBank/DDBJ databases">
        <authorList>
            <person name="Naeem Raeece"/>
        </authorList>
    </citation>
    <scope>NUCLEOTIDE SEQUENCE [LARGE SCALE GENOMIC DNA]</scope>
</reference>
<feature type="transmembrane region" description="Helical" evidence="1">
    <location>
        <begin position="12"/>
        <end position="34"/>
    </location>
</feature>
<evidence type="ECO:0008006" key="6">
    <source>
        <dbReference type="Google" id="ProtNLM"/>
    </source>
</evidence>
<feature type="transmembrane region" description="Helical" evidence="1">
    <location>
        <begin position="46"/>
        <end position="63"/>
    </location>
</feature>
<dbReference type="Proteomes" id="UP000078550">
    <property type="component" value="Unassembled WGS sequence"/>
</dbReference>
<dbReference type="EMBL" id="FLRE01000105">
    <property type="protein sequence ID" value="SBT35697.1"/>
    <property type="molecule type" value="Genomic_DNA"/>
</dbReference>
<name>A0A1A8YVP4_PLAOA</name>
<keyword evidence="5" id="KW-1185">Reference proteome</keyword>
<reference evidence="3" key="2">
    <citation type="submission" date="2016-05" db="EMBL/GenBank/DDBJ databases">
        <authorList>
            <person name="Lavstsen T."/>
            <person name="Jespersen J.S."/>
        </authorList>
    </citation>
    <scope>NUCLEOTIDE SEQUENCE [LARGE SCALE GENOMIC DNA]</scope>
</reference>
<evidence type="ECO:0000313" key="3">
    <source>
        <dbReference type="EMBL" id="SBT35697.1"/>
    </source>
</evidence>
<keyword evidence="1" id="KW-0812">Transmembrane</keyword>